<dbReference type="Proteomes" id="UP001460270">
    <property type="component" value="Unassembled WGS sequence"/>
</dbReference>
<dbReference type="PANTHER" id="PTHR11439:SF483">
    <property type="entry name" value="PEPTIDE SYNTHASE GLIP-LIKE, PUTATIVE (AFU_ORTHOLOGUE AFUA_3G12920)-RELATED"/>
    <property type="match status" value="1"/>
</dbReference>
<gene>
    <name evidence="1" type="ORF">WMY93_034205</name>
</gene>
<evidence type="ECO:0000313" key="1">
    <source>
        <dbReference type="EMBL" id="KAK7878951.1"/>
    </source>
</evidence>
<evidence type="ECO:0000313" key="2">
    <source>
        <dbReference type="Proteomes" id="UP001460270"/>
    </source>
</evidence>
<comment type="caution">
    <text evidence="1">The sequence shown here is derived from an EMBL/GenBank/DDBJ whole genome shotgun (WGS) entry which is preliminary data.</text>
</comment>
<name>A0AAW0MQF8_9GOBI</name>
<proteinExistence type="predicted"/>
<dbReference type="AlphaFoldDB" id="A0AAW0MQF8"/>
<dbReference type="EMBL" id="JBBPFD010000419">
    <property type="protein sequence ID" value="KAK7878951.1"/>
    <property type="molecule type" value="Genomic_DNA"/>
</dbReference>
<reference evidence="2" key="1">
    <citation type="submission" date="2024-04" db="EMBL/GenBank/DDBJ databases">
        <title>Salinicola lusitanus LLJ914,a marine bacterium isolated from the Okinawa Trough.</title>
        <authorList>
            <person name="Li J."/>
        </authorList>
    </citation>
    <scope>NUCLEOTIDE SEQUENCE [LARGE SCALE GENOMIC DNA]</scope>
</reference>
<organism evidence="1 2">
    <name type="scientific">Mugilogobius chulae</name>
    <name type="common">yellowstripe goby</name>
    <dbReference type="NCBI Taxonomy" id="88201"/>
    <lineage>
        <taxon>Eukaryota</taxon>
        <taxon>Metazoa</taxon>
        <taxon>Chordata</taxon>
        <taxon>Craniata</taxon>
        <taxon>Vertebrata</taxon>
        <taxon>Euteleostomi</taxon>
        <taxon>Actinopterygii</taxon>
        <taxon>Neopterygii</taxon>
        <taxon>Teleostei</taxon>
        <taxon>Neoteleostei</taxon>
        <taxon>Acanthomorphata</taxon>
        <taxon>Gobiaria</taxon>
        <taxon>Gobiiformes</taxon>
        <taxon>Gobioidei</taxon>
        <taxon>Gobiidae</taxon>
        <taxon>Gobionellinae</taxon>
        <taxon>Mugilogobius</taxon>
    </lineage>
</organism>
<accession>A0AAW0MQF8</accession>
<keyword evidence="2" id="KW-1185">Reference proteome</keyword>
<protein>
    <submittedName>
        <fullName evidence="1">Uncharacterized protein</fullName>
    </submittedName>
</protein>
<sequence>MATRPDIAQAVSAVSKFNANPNTAHLTAVKRILRYLKGTQNLALKYKRSETGTLVGFSDADWAGDQDDRRSTTGNVFLLAGGAVSWLSKKQATVALSTAEAEYVATAHSTLLQEELWLRRDTTHDTWKWQPTHT</sequence>
<dbReference type="PANTHER" id="PTHR11439">
    <property type="entry name" value="GAG-POL-RELATED RETROTRANSPOSON"/>
    <property type="match status" value="1"/>
</dbReference>
<dbReference type="CDD" id="cd09272">
    <property type="entry name" value="RNase_HI_RT_Ty1"/>
    <property type="match status" value="1"/>
</dbReference>